<evidence type="ECO:0000313" key="2">
    <source>
        <dbReference type="Proteomes" id="UP000049455"/>
    </source>
</evidence>
<reference evidence="1 2" key="1">
    <citation type="submission" date="2015-09" db="EMBL/GenBank/DDBJ databases">
        <authorList>
            <person name="Jackson K.R."/>
            <person name="Lunt B.L."/>
            <person name="Fisher J.N.B."/>
            <person name="Gardner A.V."/>
            <person name="Bailey M.E."/>
            <person name="Deus L.M."/>
            <person name="Earl A.S."/>
            <person name="Gibby P.D."/>
            <person name="Hartmann K.A."/>
            <person name="Liu J.E."/>
            <person name="Manci A.M."/>
            <person name="Nielsen D.A."/>
            <person name="Solomon M.B."/>
            <person name="Breakwell D.P."/>
            <person name="Burnett S.H."/>
            <person name="Grose J.H."/>
        </authorList>
    </citation>
    <scope>NUCLEOTIDE SEQUENCE [LARGE SCALE GENOMIC DNA]</scope>
    <source>
        <strain evidence="1 2">CECT 7799</strain>
    </source>
</reference>
<name>A0A0M7B7N0_9RHOB</name>
<protein>
    <recommendedName>
        <fullName evidence="3">Excalibur calcium-binding domain-containing protein</fullName>
    </recommendedName>
</protein>
<dbReference type="EMBL" id="CYPR01000042">
    <property type="protein sequence ID" value="CUH25207.1"/>
    <property type="molecule type" value="Genomic_DNA"/>
</dbReference>
<organism evidence="1 2">
    <name type="scientific">Jannaschia seosinensis</name>
    <dbReference type="NCBI Taxonomy" id="313367"/>
    <lineage>
        <taxon>Bacteria</taxon>
        <taxon>Pseudomonadati</taxon>
        <taxon>Pseudomonadota</taxon>
        <taxon>Alphaproteobacteria</taxon>
        <taxon>Rhodobacterales</taxon>
        <taxon>Roseobacteraceae</taxon>
        <taxon>Jannaschia</taxon>
    </lineage>
</organism>
<evidence type="ECO:0000313" key="1">
    <source>
        <dbReference type="EMBL" id="CUH25207.1"/>
    </source>
</evidence>
<dbReference type="AlphaFoldDB" id="A0A0M7B7N0"/>
<keyword evidence="2" id="KW-1185">Reference proteome</keyword>
<dbReference type="RefSeq" id="WP_055662354.1">
    <property type="nucleotide sequence ID" value="NZ_CYPR01000042.1"/>
</dbReference>
<accession>A0A0M7B7N0</accession>
<dbReference type="Proteomes" id="UP000049455">
    <property type="component" value="Unassembled WGS sequence"/>
</dbReference>
<proteinExistence type="predicted"/>
<dbReference type="STRING" id="313367.JSE7799_00686"/>
<dbReference type="OrthoDB" id="7951357at2"/>
<evidence type="ECO:0008006" key="3">
    <source>
        <dbReference type="Google" id="ProtNLM"/>
    </source>
</evidence>
<sequence length="151" mass="16063">MRILLVLPFLAACAGGGVETGSTSPERRAAARLSALDTNRLWALQARPSDPLELARAEAELGSRGQFVARGAYLGRRTLAIAGRARYRRGNTDPETDVLNCGDFLTEAAAQAEFLGSGGPQVDRHNLDPDGDGLACNWAETLRQATALATR</sequence>
<gene>
    <name evidence="1" type="ORF">JSE7799_00686</name>
</gene>